<evidence type="ECO:0000313" key="5">
    <source>
        <dbReference type="EMBL" id="PWG79297.1"/>
    </source>
</evidence>
<sequence length="332" mass="38090">MTKTFAHHFPFPVITITNAAEVARFVKFRIRYAEATGYIHNAYFSIVQHFASSSICMELFETFSKRPYKHQIIVKEKVPVLAIALRGNIYVNSPQRQATQQLKAGQCILGFVSAGSYSIQIPRSHTRLLLIACQTEWFKERTRHFPEIQLMQSRPGMRGIRLAGVGSCPLSFSMLRTIIHLLSLHPNAGREKLSSETGQLITSLLEEYNKLCLNKKEHIYARLNKISDYIGKILNEKKPVPSIADIASRFGFSERSLQYHVKQATGLTPSEFISDLKMREALRLLKETGMQVQEAAHLLGYQTVAGFRKEFKKKYRQTPSQYQRKRYSNEQD</sequence>
<dbReference type="PROSITE" id="PS00041">
    <property type="entry name" value="HTH_ARAC_FAMILY_1"/>
    <property type="match status" value="1"/>
</dbReference>
<keyword evidence="3" id="KW-0804">Transcription</keyword>
<dbReference type="Pfam" id="PF12833">
    <property type="entry name" value="HTH_18"/>
    <property type="match status" value="1"/>
</dbReference>
<evidence type="ECO:0000256" key="3">
    <source>
        <dbReference type="ARBA" id="ARBA00023163"/>
    </source>
</evidence>
<evidence type="ECO:0000313" key="6">
    <source>
        <dbReference type="Proteomes" id="UP000245647"/>
    </source>
</evidence>
<name>A0A2U2PD33_9SPHI</name>
<keyword evidence="6" id="KW-1185">Reference proteome</keyword>
<dbReference type="GO" id="GO:0043565">
    <property type="term" value="F:sequence-specific DNA binding"/>
    <property type="evidence" value="ECO:0007669"/>
    <property type="project" value="InterPro"/>
</dbReference>
<dbReference type="PROSITE" id="PS01124">
    <property type="entry name" value="HTH_ARAC_FAMILY_2"/>
    <property type="match status" value="1"/>
</dbReference>
<dbReference type="SUPFAM" id="SSF46689">
    <property type="entry name" value="Homeodomain-like"/>
    <property type="match status" value="1"/>
</dbReference>
<dbReference type="InterPro" id="IPR018060">
    <property type="entry name" value="HTH_AraC"/>
</dbReference>
<dbReference type="InterPro" id="IPR009057">
    <property type="entry name" value="Homeodomain-like_sf"/>
</dbReference>
<organism evidence="5 6">
    <name type="scientific">Pararcticibacter amylolyticus</name>
    <dbReference type="NCBI Taxonomy" id="2173175"/>
    <lineage>
        <taxon>Bacteria</taxon>
        <taxon>Pseudomonadati</taxon>
        <taxon>Bacteroidota</taxon>
        <taxon>Sphingobacteriia</taxon>
        <taxon>Sphingobacteriales</taxon>
        <taxon>Sphingobacteriaceae</taxon>
        <taxon>Pararcticibacter</taxon>
    </lineage>
</organism>
<dbReference type="RefSeq" id="WP_109417081.1">
    <property type="nucleotide sequence ID" value="NZ_QEAS01000015.1"/>
</dbReference>
<dbReference type="Proteomes" id="UP000245647">
    <property type="component" value="Unassembled WGS sequence"/>
</dbReference>
<gene>
    <name evidence="5" type="ORF">DDR33_17395</name>
</gene>
<evidence type="ECO:0000259" key="4">
    <source>
        <dbReference type="PROSITE" id="PS01124"/>
    </source>
</evidence>
<dbReference type="OrthoDB" id="799767at2"/>
<dbReference type="InterPro" id="IPR018062">
    <property type="entry name" value="HTH_AraC-typ_CS"/>
</dbReference>
<reference evidence="5 6" key="1">
    <citation type="submission" date="2018-04" db="EMBL/GenBank/DDBJ databases">
        <title>Pedobacter chongqingensis sp. nov., isolated from a rottenly hemp rope.</title>
        <authorList>
            <person name="Cai Y."/>
        </authorList>
    </citation>
    <scope>NUCLEOTIDE SEQUENCE [LARGE SCALE GENOMIC DNA]</scope>
    <source>
        <strain evidence="5 6">FJ4-8</strain>
    </source>
</reference>
<dbReference type="GO" id="GO:0003700">
    <property type="term" value="F:DNA-binding transcription factor activity"/>
    <property type="evidence" value="ECO:0007669"/>
    <property type="project" value="InterPro"/>
</dbReference>
<dbReference type="PANTHER" id="PTHR43280">
    <property type="entry name" value="ARAC-FAMILY TRANSCRIPTIONAL REGULATOR"/>
    <property type="match status" value="1"/>
</dbReference>
<accession>A0A2U2PD33</accession>
<proteinExistence type="predicted"/>
<keyword evidence="2" id="KW-0238">DNA-binding</keyword>
<keyword evidence="1" id="KW-0805">Transcription regulation</keyword>
<feature type="domain" description="HTH araC/xylS-type" evidence="4">
    <location>
        <begin position="224"/>
        <end position="325"/>
    </location>
</feature>
<dbReference type="Gene3D" id="1.10.10.60">
    <property type="entry name" value="Homeodomain-like"/>
    <property type="match status" value="2"/>
</dbReference>
<protein>
    <recommendedName>
        <fullName evidence="4">HTH araC/xylS-type domain-containing protein</fullName>
    </recommendedName>
</protein>
<dbReference type="PANTHER" id="PTHR43280:SF10">
    <property type="entry name" value="REGULATORY PROTEIN POCR"/>
    <property type="match status" value="1"/>
</dbReference>
<dbReference type="EMBL" id="QEAS01000015">
    <property type="protein sequence ID" value="PWG79297.1"/>
    <property type="molecule type" value="Genomic_DNA"/>
</dbReference>
<dbReference type="AlphaFoldDB" id="A0A2U2PD33"/>
<evidence type="ECO:0000256" key="2">
    <source>
        <dbReference type="ARBA" id="ARBA00023125"/>
    </source>
</evidence>
<evidence type="ECO:0000256" key="1">
    <source>
        <dbReference type="ARBA" id="ARBA00023015"/>
    </source>
</evidence>
<comment type="caution">
    <text evidence="5">The sequence shown here is derived from an EMBL/GenBank/DDBJ whole genome shotgun (WGS) entry which is preliminary data.</text>
</comment>
<dbReference type="SMART" id="SM00342">
    <property type="entry name" value="HTH_ARAC"/>
    <property type="match status" value="1"/>
</dbReference>